<sequence>MASKLVLLFLGFYLLNLSVWRVEAQSVGVCYGLLGNNLPSEQEVVNLYNKNNIRKMRIYAPTPPVLNALRGSNIELIVDVSNEDIEPLATDPSAAAIWVETNVRDYSPDVNFKYIAVGNEVLPEFSNSKFIYPAMENLQTAISSAGLSDRIKISTATFSALLGVSYPPSKGSFRDDAKTFMKPIIDFLVRNNSPLLVNIYPYFAHIGDQVNVPLDYALFKSPGIVVQDGKSGYQNLFDAMLDAHYSALEKEGGGSLRIVVSETGWPSNGNPPAASLENAGTYISNLIRHVKSGDGTPKRPGIAMETYLFAIFDENQKPGAETEKYFGLFRPSEEPKYSIKFS</sequence>
<dbReference type="AlphaFoldDB" id="A0AAV1E4G5"/>
<dbReference type="GO" id="GO:0005975">
    <property type="term" value="P:carbohydrate metabolic process"/>
    <property type="evidence" value="ECO:0007669"/>
    <property type="project" value="InterPro"/>
</dbReference>
<dbReference type="Pfam" id="PF00332">
    <property type="entry name" value="Glyco_hydro_17"/>
    <property type="match status" value="1"/>
</dbReference>
<dbReference type="Gene3D" id="3.20.20.80">
    <property type="entry name" value="Glycosidases"/>
    <property type="match status" value="1"/>
</dbReference>
<dbReference type="GO" id="GO:0004553">
    <property type="term" value="F:hydrolase activity, hydrolyzing O-glycosyl compounds"/>
    <property type="evidence" value="ECO:0007669"/>
    <property type="project" value="InterPro"/>
</dbReference>
<evidence type="ECO:0000256" key="4">
    <source>
        <dbReference type="RuleBase" id="RU004335"/>
    </source>
</evidence>
<dbReference type="FunFam" id="3.20.20.80:FF:000010">
    <property type="entry name" value="glucan endo-1,3-beta-glucosidase, basic"/>
    <property type="match status" value="1"/>
</dbReference>
<dbReference type="PROSITE" id="PS00587">
    <property type="entry name" value="GLYCOSYL_HYDROL_F17"/>
    <property type="match status" value="1"/>
</dbReference>
<accession>A0AAV1E4G5</accession>
<evidence type="ECO:0000313" key="8">
    <source>
        <dbReference type="Proteomes" id="UP001161247"/>
    </source>
</evidence>
<evidence type="ECO:0000256" key="3">
    <source>
        <dbReference type="ARBA" id="ARBA00023295"/>
    </source>
</evidence>
<organism evidence="7 8">
    <name type="scientific">Oldenlandia corymbosa var. corymbosa</name>
    <dbReference type="NCBI Taxonomy" id="529605"/>
    <lineage>
        <taxon>Eukaryota</taxon>
        <taxon>Viridiplantae</taxon>
        <taxon>Streptophyta</taxon>
        <taxon>Embryophyta</taxon>
        <taxon>Tracheophyta</taxon>
        <taxon>Spermatophyta</taxon>
        <taxon>Magnoliopsida</taxon>
        <taxon>eudicotyledons</taxon>
        <taxon>Gunneridae</taxon>
        <taxon>Pentapetalae</taxon>
        <taxon>asterids</taxon>
        <taxon>lamiids</taxon>
        <taxon>Gentianales</taxon>
        <taxon>Rubiaceae</taxon>
        <taxon>Rubioideae</taxon>
        <taxon>Spermacoceae</taxon>
        <taxon>Hedyotis-Oldenlandia complex</taxon>
        <taxon>Oldenlandia</taxon>
    </lineage>
</organism>
<feature type="signal peptide" evidence="6">
    <location>
        <begin position="1"/>
        <end position="24"/>
    </location>
</feature>
<dbReference type="InterPro" id="IPR044965">
    <property type="entry name" value="Glyco_hydro_17_plant"/>
</dbReference>
<dbReference type="SUPFAM" id="SSF51445">
    <property type="entry name" value="(Trans)glycosidases"/>
    <property type="match status" value="1"/>
</dbReference>
<proteinExistence type="inferred from homology"/>
<dbReference type="PANTHER" id="PTHR32227">
    <property type="entry name" value="GLUCAN ENDO-1,3-BETA-GLUCOSIDASE BG1-RELATED-RELATED"/>
    <property type="match status" value="1"/>
</dbReference>
<name>A0AAV1E4G5_OLDCO</name>
<dbReference type="EMBL" id="OX459124">
    <property type="protein sequence ID" value="CAI9113823.1"/>
    <property type="molecule type" value="Genomic_DNA"/>
</dbReference>
<dbReference type="InterPro" id="IPR017853">
    <property type="entry name" value="GH"/>
</dbReference>
<evidence type="ECO:0000256" key="2">
    <source>
        <dbReference type="ARBA" id="ARBA00022801"/>
    </source>
</evidence>
<evidence type="ECO:0000256" key="1">
    <source>
        <dbReference type="ARBA" id="ARBA00008773"/>
    </source>
</evidence>
<keyword evidence="8" id="KW-1185">Reference proteome</keyword>
<keyword evidence="2 5" id="KW-0378">Hydrolase</keyword>
<reference evidence="7" key="1">
    <citation type="submission" date="2023-03" db="EMBL/GenBank/DDBJ databases">
        <authorList>
            <person name="Julca I."/>
        </authorList>
    </citation>
    <scope>NUCLEOTIDE SEQUENCE</scope>
</reference>
<dbReference type="InterPro" id="IPR000490">
    <property type="entry name" value="Glyco_hydro_17"/>
</dbReference>
<protein>
    <submittedName>
        <fullName evidence="7">OLC1v1014505C1</fullName>
    </submittedName>
</protein>
<keyword evidence="3 5" id="KW-0326">Glycosidase</keyword>
<evidence type="ECO:0000256" key="6">
    <source>
        <dbReference type="SAM" id="SignalP"/>
    </source>
</evidence>
<evidence type="ECO:0000256" key="5">
    <source>
        <dbReference type="RuleBase" id="RU004336"/>
    </source>
</evidence>
<dbReference type="Proteomes" id="UP001161247">
    <property type="component" value="Chromosome 7"/>
</dbReference>
<feature type="chain" id="PRO_5043807666" evidence="6">
    <location>
        <begin position="25"/>
        <end position="342"/>
    </location>
</feature>
<evidence type="ECO:0000313" key="7">
    <source>
        <dbReference type="EMBL" id="CAI9113823.1"/>
    </source>
</evidence>
<comment type="similarity">
    <text evidence="1 4">Belongs to the glycosyl hydrolase 17 family.</text>
</comment>
<keyword evidence="6" id="KW-0732">Signal</keyword>
<gene>
    <name evidence="7" type="ORF">OLC1_LOCUS20754</name>
</gene>